<dbReference type="InterPro" id="IPR040624">
    <property type="entry name" value="HalOD1"/>
</dbReference>
<dbReference type="Pfam" id="PF18545">
    <property type="entry name" value="HalOD1"/>
    <property type="match status" value="1"/>
</dbReference>
<accession>A0A1H3HFB8</accession>
<dbReference type="EMBL" id="FNPB01000007">
    <property type="protein sequence ID" value="SDY14161.1"/>
    <property type="molecule type" value="Genomic_DNA"/>
</dbReference>
<proteinExistence type="predicted"/>
<dbReference type="AlphaFoldDB" id="A0A1H3HFB8"/>
<gene>
    <name evidence="2" type="ORF">SAMN04487946_10744</name>
</gene>
<protein>
    <recommendedName>
        <fullName evidence="1">Halobacterial output domain-containing protein</fullName>
    </recommendedName>
</protein>
<keyword evidence="3" id="KW-1185">Reference proteome</keyword>
<evidence type="ECO:0000313" key="2">
    <source>
        <dbReference type="EMBL" id="SDY14161.1"/>
    </source>
</evidence>
<organism evidence="2 3">
    <name type="scientific">Halobellus clavatus</name>
    <dbReference type="NCBI Taxonomy" id="660517"/>
    <lineage>
        <taxon>Archaea</taxon>
        <taxon>Methanobacteriati</taxon>
        <taxon>Methanobacteriota</taxon>
        <taxon>Stenosarchaea group</taxon>
        <taxon>Halobacteria</taxon>
        <taxon>Halobacteriales</taxon>
        <taxon>Haloferacaceae</taxon>
        <taxon>Halobellus</taxon>
    </lineage>
</organism>
<evidence type="ECO:0000313" key="3">
    <source>
        <dbReference type="Proteomes" id="UP000199170"/>
    </source>
</evidence>
<name>A0A1H3HFB8_9EURY</name>
<feature type="domain" description="Halobacterial output" evidence="1">
    <location>
        <begin position="16"/>
        <end position="88"/>
    </location>
</feature>
<dbReference type="Proteomes" id="UP000199170">
    <property type="component" value="Unassembled WGS sequence"/>
</dbReference>
<reference evidence="3" key="1">
    <citation type="submission" date="2016-10" db="EMBL/GenBank/DDBJ databases">
        <authorList>
            <person name="Varghese N."/>
            <person name="Submissions S."/>
        </authorList>
    </citation>
    <scope>NUCLEOTIDE SEQUENCE [LARGE SCALE GENOMIC DNA]</scope>
    <source>
        <strain evidence="3">CGMCC 1.10118</strain>
    </source>
</reference>
<evidence type="ECO:0000259" key="1">
    <source>
        <dbReference type="Pfam" id="PF18545"/>
    </source>
</evidence>
<sequence length="181" mass="19796">MNSDSSVTRFDPTTTRSALDAVFTAVSEFKNTDAKNLRRLDRYIDADTINLLFGGPDSSTTRIEEGTLSFRYDDVFVTVTHDGWIEVVDADAFPTRPAHHRLSADARAQQSTEAALEAAAAAFAEAEEYVWTAASNTSDTELGDPLWAVVEQLWAIQTSIDDLTAQSSSTEPLATQTDDQL</sequence>